<reference evidence="2 3" key="1">
    <citation type="submission" date="2018-08" db="EMBL/GenBank/DDBJ databases">
        <title>Isolation, diversity and antifungal activity of Actinobacteria from wheat.</title>
        <authorList>
            <person name="Han C."/>
        </authorList>
    </citation>
    <scope>NUCLEOTIDE SEQUENCE [LARGE SCALE GENOMIC DNA]</scope>
    <source>
        <strain evidence="2 3">NEAU-YY421</strain>
    </source>
</reference>
<name>A0A372M6S6_9ACTN</name>
<proteinExistence type="predicted"/>
<accession>A0A372M6S6</accession>
<gene>
    <name evidence="2" type="ORF">DY218_11630</name>
</gene>
<dbReference type="Proteomes" id="UP000263094">
    <property type="component" value="Unassembled WGS sequence"/>
</dbReference>
<organism evidence="2 3">
    <name type="scientific">Streptomyces triticagri</name>
    <dbReference type="NCBI Taxonomy" id="2293568"/>
    <lineage>
        <taxon>Bacteria</taxon>
        <taxon>Bacillati</taxon>
        <taxon>Actinomycetota</taxon>
        <taxon>Actinomycetes</taxon>
        <taxon>Kitasatosporales</taxon>
        <taxon>Streptomycetaceae</taxon>
        <taxon>Streptomyces</taxon>
    </lineage>
</organism>
<keyword evidence="3" id="KW-1185">Reference proteome</keyword>
<feature type="region of interest" description="Disordered" evidence="1">
    <location>
        <begin position="36"/>
        <end position="60"/>
    </location>
</feature>
<dbReference type="RefSeq" id="WP_128555878.1">
    <property type="nucleotide sequence ID" value="NZ_QUAK01000064.1"/>
</dbReference>
<protein>
    <submittedName>
        <fullName evidence="2">Uncharacterized protein</fullName>
    </submittedName>
</protein>
<evidence type="ECO:0000313" key="3">
    <source>
        <dbReference type="Proteomes" id="UP000263094"/>
    </source>
</evidence>
<dbReference type="AlphaFoldDB" id="A0A372M6S6"/>
<dbReference type="EMBL" id="QUAK01000064">
    <property type="protein sequence ID" value="RFU86561.1"/>
    <property type="molecule type" value="Genomic_DNA"/>
</dbReference>
<dbReference type="OrthoDB" id="4333916at2"/>
<sequence>MTTATAESPIYDTLVQEQGDVLATARETAEEIKQQAEDVLHFGGPTGPGQAPAPSEDRPS</sequence>
<comment type="caution">
    <text evidence="2">The sequence shown here is derived from an EMBL/GenBank/DDBJ whole genome shotgun (WGS) entry which is preliminary data.</text>
</comment>
<evidence type="ECO:0000256" key="1">
    <source>
        <dbReference type="SAM" id="MobiDB-lite"/>
    </source>
</evidence>
<evidence type="ECO:0000313" key="2">
    <source>
        <dbReference type="EMBL" id="RFU86561.1"/>
    </source>
</evidence>